<dbReference type="Proteomes" id="UP000217199">
    <property type="component" value="Unassembled WGS sequence"/>
</dbReference>
<proteinExistence type="predicted"/>
<dbReference type="OrthoDB" id="2751409at2759"/>
<dbReference type="STRING" id="2282107.A0A286U7W8"/>
<reference evidence="1 2" key="1">
    <citation type="journal article" date="2017" name="Mol. Ecol.">
        <title>Comparative and population genomic landscape of Phellinus noxius: A hypervariable fungus causing root rot in trees.</title>
        <authorList>
            <person name="Chung C.L."/>
            <person name="Lee T.J."/>
            <person name="Akiba M."/>
            <person name="Lee H.H."/>
            <person name="Kuo T.H."/>
            <person name="Liu D."/>
            <person name="Ke H.M."/>
            <person name="Yokoi T."/>
            <person name="Roa M.B."/>
            <person name="Lu M.J."/>
            <person name="Chang Y.Y."/>
            <person name="Ann P.J."/>
            <person name="Tsai J.N."/>
            <person name="Chen C.Y."/>
            <person name="Tzean S.S."/>
            <person name="Ota Y."/>
            <person name="Hattori T."/>
            <person name="Sahashi N."/>
            <person name="Liou R.F."/>
            <person name="Kikuchi T."/>
            <person name="Tsai I.J."/>
        </authorList>
    </citation>
    <scope>NUCLEOTIDE SEQUENCE [LARGE SCALE GENOMIC DNA]</scope>
    <source>
        <strain evidence="1 2">FFPRI411160</strain>
    </source>
</reference>
<keyword evidence="2" id="KW-1185">Reference proteome</keyword>
<sequence>MLYRSGMKDVHGLSGFGTRDRLAYLDGREALWTKLDLSESRKVVIPVLHRHSHISSISNGFYIFGELSEIPENIRSRNLWYTYLPHCIHGDERTPSPTFGSKWNHFPLEFEALNVCFSLEKNDLVAVLTSEALPGSQDTQILHLRLLRFSTGDVHPLAEVPLINIHEHRDEGDQCIASSSIAGTHILVLLTWIRTPNASDELYVYDWLNGSQILVR</sequence>
<comment type="caution">
    <text evidence="1">The sequence shown here is derived from an EMBL/GenBank/DDBJ whole genome shotgun (WGS) entry which is preliminary data.</text>
</comment>
<dbReference type="InParanoid" id="A0A286U7W8"/>
<dbReference type="EMBL" id="NBII01000009">
    <property type="protein sequence ID" value="PAV15658.1"/>
    <property type="molecule type" value="Genomic_DNA"/>
</dbReference>
<organism evidence="1 2">
    <name type="scientific">Pyrrhoderma noxium</name>
    <dbReference type="NCBI Taxonomy" id="2282107"/>
    <lineage>
        <taxon>Eukaryota</taxon>
        <taxon>Fungi</taxon>
        <taxon>Dikarya</taxon>
        <taxon>Basidiomycota</taxon>
        <taxon>Agaricomycotina</taxon>
        <taxon>Agaricomycetes</taxon>
        <taxon>Hymenochaetales</taxon>
        <taxon>Hymenochaetaceae</taxon>
        <taxon>Pyrrhoderma</taxon>
    </lineage>
</organism>
<dbReference type="AlphaFoldDB" id="A0A286U7W8"/>
<gene>
    <name evidence="1" type="ORF">PNOK_0851600</name>
</gene>
<evidence type="ECO:0000313" key="1">
    <source>
        <dbReference type="EMBL" id="PAV15658.1"/>
    </source>
</evidence>
<accession>A0A286U7W8</accession>
<name>A0A286U7W8_9AGAM</name>
<evidence type="ECO:0000313" key="2">
    <source>
        <dbReference type="Proteomes" id="UP000217199"/>
    </source>
</evidence>
<protein>
    <submittedName>
        <fullName evidence="1">Uncharacterized protein</fullName>
    </submittedName>
</protein>